<organism evidence="12 13">
    <name type="scientific">Parendozoicomonas haliclonae</name>
    <dbReference type="NCBI Taxonomy" id="1960125"/>
    <lineage>
        <taxon>Bacteria</taxon>
        <taxon>Pseudomonadati</taxon>
        <taxon>Pseudomonadota</taxon>
        <taxon>Gammaproteobacteria</taxon>
        <taxon>Oceanospirillales</taxon>
        <taxon>Endozoicomonadaceae</taxon>
        <taxon>Parendozoicomonas</taxon>
    </lineage>
</organism>
<evidence type="ECO:0000256" key="8">
    <source>
        <dbReference type="ARBA" id="ARBA00023136"/>
    </source>
</evidence>
<feature type="binding site" evidence="10">
    <location>
        <position position="10"/>
    </location>
    <ligand>
        <name>Mn(2+)</name>
        <dbReference type="ChEBI" id="CHEBI:29035"/>
        <label>1</label>
    </ligand>
</feature>
<evidence type="ECO:0000256" key="3">
    <source>
        <dbReference type="ARBA" id="ARBA00022519"/>
    </source>
</evidence>
<feature type="binding site" evidence="10">
    <location>
        <begin position="79"/>
        <end position="80"/>
    </location>
    <ligand>
        <name>substrate</name>
    </ligand>
</feature>
<comment type="similarity">
    <text evidence="10">Belongs to the LpxH family.</text>
</comment>
<feature type="binding site" evidence="10">
    <location>
        <position position="197"/>
    </location>
    <ligand>
        <name>Mn(2+)</name>
        <dbReference type="ChEBI" id="CHEBI:29035"/>
        <label>1</label>
    </ligand>
</feature>
<feature type="binding site" evidence="10">
    <location>
        <position position="122"/>
    </location>
    <ligand>
        <name>substrate</name>
    </ligand>
</feature>
<dbReference type="PANTHER" id="PTHR34990">
    <property type="entry name" value="UDP-2,3-DIACYLGLUCOSAMINE HYDROLASE-RELATED"/>
    <property type="match status" value="1"/>
</dbReference>
<keyword evidence="1 10" id="KW-1003">Cell membrane</keyword>
<keyword evidence="3 10" id="KW-0997">Cell inner membrane</keyword>
<dbReference type="InterPro" id="IPR010138">
    <property type="entry name" value="UDP-diacylglucosamine_Hdrlase"/>
</dbReference>
<feature type="domain" description="Calcineurin-like phosphoesterase" evidence="11">
    <location>
        <begin position="1"/>
        <end position="198"/>
    </location>
</feature>
<sequence>MRSLFISDLHLTPGRPDITRAFLRFMEQEAPTAQSLYILGDFFEYWIGDDVMDEFHHQIAAALRKLSDSGTSVYFMHGNRDFLIGKAFCREAGCTLLPDPSVITLGNDDLLLMHGDSLCTSDKGYMRFRKVLRNALVQKLFLSLPASRRRNTARKLRDNSMAAMQDKPMSLMDVTPEAVEQALDQARVSTLIHGHTHRAHIHALENQRQRIVLGDWDKLGWYLIHDDQKPAHERFEMINFPIAS</sequence>
<evidence type="ECO:0000256" key="5">
    <source>
        <dbReference type="ARBA" id="ARBA00022723"/>
    </source>
</evidence>
<dbReference type="GO" id="GO:0019897">
    <property type="term" value="C:extrinsic component of plasma membrane"/>
    <property type="evidence" value="ECO:0007669"/>
    <property type="project" value="UniProtKB-UniRule"/>
</dbReference>
<dbReference type="HAMAP" id="MF_00575">
    <property type="entry name" value="LpxH"/>
    <property type="match status" value="1"/>
</dbReference>
<dbReference type="OrthoDB" id="9783283at2"/>
<dbReference type="Gene3D" id="3.60.21.10">
    <property type="match status" value="1"/>
</dbReference>
<dbReference type="Proteomes" id="UP000196573">
    <property type="component" value="Unassembled WGS sequence"/>
</dbReference>
<proteinExistence type="inferred from homology"/>
<feature type="binding site" evidence="10">
    <location>
        <position position="41"/>
    </location>
    <ligand>
        <name>Mn(2+)</name>
        <dbReference type="ChEBI" id="CHEBI:29035"/>
        <label>2</label>
    </ligand>
</feature>
<feature type="binding site" evidence="10">
    <location>
        <position position="41"/>
    </location>
    <ligand>
        <name>Mn(2+)</name>
        <dbReference type="ChEBI" id="CHEBI:29035"/>
        <label>1</label>
    </ligand>
</feature>
<dbReference type="GO" id="GO:0005737">
    <property type="term" value="C:cytoplasm"/>
    <property type="evidence" value="ECO:0007669"/>
    <property type="project" value="InterPro"/>
</dbReference>
<comment type="pathway">
    <text evidence="10">Glycolipid biosynthesis; lipid IV(A) biosynthesis; lipid IV(A) from (3R)-3-hydroxytetradecanoyl-[acyl-carrier-protein] and UDP-N-acetyl-alpha-D-glucosamine: step 4/6.</text>
</comment>
<dbReference type="NCBIfam" id="NF003743">
    <property type="entry name" value="PRK05340.1"/>
    <property type="match status" value="1"/>
</dbReference>
<evidence type="ECO:0000256" key="4">
    <source>
        <dbReference type="ARBA" id="ARBA00022556"/>
    </source>
</evidence>
<dbReference type="InterPro" id="IPR043461">
    <property type="entry name" value="LpxH-like"/>
</dbReference>
<dbReference type="GO" id="GO:0009245">
    <property type="term" value="P:lipid A biosynthetic process"/>
    <property type="evidence" value="ECO:0007669"/>
    <property type="project" value="UniProtKB-UniRule"/>
</dbReference>
<evidence type="ECO:0000256" key="7">
    <source>
        <dbReference type="ARBA" id="ARBA00023098"/>
    </source>
</evidence>
<evidence type="ECO:0000256" key="6">
    <source>
        <dbReference type="ARBA" id="ARBA00022801"/>
    </source>
</evidence>
<name>A0A1X7AKW2_9GAMM</name>
<dbReference type="InterPro" id="IPR004843">
    <property type="entry name" value="Calcineurin-like_PHP"/>
</dbReference>
<dbReference type="EMBL" id="FWPT01000005">
    <property type="protein sequence ID" value="SMA47716.1"/>
    <property type="molecule type" value="Genomic_DNA"/>
</dbReference>
<dbReference type="CDD" id="cd07398">
    <property type="entry name" value="MPP_YbbF-LpxH"/>
    <property type="match status" value="1"/>
</dbReference>
<keyword evidence="6 10" id="KW-0378">Hydrolase</keyword>
<keyword evidence="4 10" id="KW-0441">Lipid A biosynthesis</keyword>
<keyword evidence="9 10" id="KW-0464">Manganese</keyword>
<comment type="subcellular location">
    <subcellularLocation>
        <location evidence="10">Cell inner membrane</location>
        <topology evidence="10">Peripheral membrane protein</topology>
        <orientation evidence="10">Cytoplasmic side</orientation>
    </subcellularLocation>
</comment>
<dbReference type="GO" id="GO:0030145">
    <property type="term" value="F:manganese ion binding"/>
    <property type="evidence" value="ECO:0007669"/>
    <property type="project" value="UniProtKB-UniRule"/>
</dbReference>
<keyword evidence="8 10" id="KW-0472">Membrane</keyword>
<evidence type="ECO:0000259" key="11">
    <source>
        <dbReference type="Pfam" id="PF00149"/>
    </source>
</evidence>
<keyword evidence="5 10" id="KW-0479">Metal-binding</keyword>
<comment type="function">
    <text evidence="10">Hydrolyzes the pyrophosphate bond of UDP-2,3-diacylglucosamine to yield 2,3-diacylglucosamine 1-phosphate (lipid X) and UMP by catalyzing the attack of water at the alpha-P atom. Involved in the biosynthesis of lipid A, a phosphorylated glycolipid that anchors the lipopolysaccharide to the outer membrane of the cell.</text>
</comment>
<keyword evidence="13" id="KW-1185">Reference proteome</keyword>
<dbReference type="GO" id="GO:0008758">
    <property type="term" value="F:UDP-2,3-diacylglucosamine hydrolase activity"/>
    <property type="evidence" value="ECO:0007669"/>
    <property type="project" value="UniProtKB-UniRule"/>
</dbReference>
<feature type="binding site" evidence="10">
    <location>
        <position position="195"/>
    </location>
    <ligand>
        <name>Mn(2+)</name>
        <dbReference type="ChEBI" id="CHEBI:29035"/>
        <label>2</label>
    </ligand>
</feature>
<dbReference type="NCBIfam" id="TIGR01854">
    <property type="entry name" value="lipid_A_lpxH"/>
    <property type="match status" value="1"/>
</dbReference>
<dbReference type="PANTHER" id="PTHR34990:SF1">
    <property type="entry name" value="UDP-2,3-DIACYLGLUCOSAMINE HYDROLASE"/>
    <property type="match status" value="1"/>
</dbReference>
<feature type="binding site" evidence="10">
    <location>
        <position position="8"/>
    </location>
    <ligand>
        <name>Mn(2+)</name>
        <dbReference type="ChEBI" id="CHEBI:29035"/>
        <label>1</label>
    </ligand>
</feature>
<dbReference type="InterPro" id="IPR029052">
    <property type="entry name" value="Metallo-depent_PP-like"/>
</dbReference>
<feature type="binding site" evidence="10">
    <location>
        <position position="167"/>
    </location>
    <ligand>
        <name>substrate</name>
    </ligand>
</feature>
<feature type="binding site" evidence="10">
    <location>
        <position position="79"/>
    </location>
    <ligand>
        <name>Mn(2+)</name>
        <dbReference type="ChEBI" id="CHEBI:29035"/>
        <label>2</label>
    </ligand>
</feature>
<dbReference type="EC" id="3.6.1.54" evidence="10"/>
<gene>
    <name evidence="10 12" type="primary">lpxH</name>
    <name evidence="12" type="ORF">EHSB41UT_02523</name>
</gene>
<keyword evidence="7 10" id="KW-0443">Lipid metabolism</keyword>
<dbReference type="SUPFAM" id="SSF56300">
    <property type="entry name" value="Metallo-dependent phosphatases"/>
    <property type="match status" value="1"/>
</dbReference>
<dbReference type="Pfam" id="PF00149">
    <property type="entry name" value="Metallophos"/>
    <property type="match status" value="1"/>
</dbReference>
<evidence type="ECO:0000256" key="2">
    <source>
        <dbReference type="ARBA" id="ARBA00022516"/>
    </source>
</evidence>
<reference evidence="12 13" key="1">
    <citation type="submission" date="2017-03" db="EMBL/GenBank/DDBJ databases">
        <authorList>
            <person name="Afonso C.L."/>
            <person name="Miller P.J."/>
            <person name="Scott M.A."/>
            <person name="Spackman E."/>
            <person name="Goraichik I."/>
            <person name="Dimitrov K.M."/>
            <person name="Suarez D.L."/>
            <person name="Swayne D.E."/>
        </authorList>
    </citation>
    <scope>NUCLEOTIDE SEQUENCE [LARGE SCALE GENOMIC DNA]</scope>
    <source>
        <strain evidence="12">SB41UT1</strain>
    </source>
</reference>
<evidence type="ECO:0000313" key="13">
    <source>
        <dbReference type="Proteomes" id="UP000196573"/>
    </source>
</evidence>
<evidence type="ECO:0000256" key="9">
    <source>
        <dbReference type="ARBA" id="ARBA00023211"/>
    </source>
</evidence>
<protein>
    <recommendedName>
        <fullName evidence="10">UDP-2,3-diacylglucosamine hydrolase</fullName>
        <ecNumber evidence="10">3.6.1.54</ecNumber>
    </recommendedName>
    <alternativeName>
        <fullName evidence="10">UDP-2,3-diacylglucosamine diphosphatase</fullName>
    </alternativeName>
</protein>
<comment type="caution">
    <text evidence="10">Lacks conserved residue(s) required for the propagation of feature annotation.</text>
</comment>
<feature type="binding site" evidence="10">
    <location>
        <position position="195"/>
    </location>
    <ligand>
        <name>substrate</name>
    </ligand>
</feature>
<feature type="binding site" evidence="10">
    <location>
        <position position="160"/>
    </location>
    <ligand>
        <name>substrate</name>
    </ligand>
</feature>
<comment type="catalytic activity">
    <reaction evidence="10">
        <text>UDP-2-N,3-O-bis[(3R)-3-hydroxytetradecanoyl]-alpha-D-glucosamine + H2O = 2-N,3-O-bis[(3R)-3-hydroxytetradecanoyl]-alpha-D-glucosaminyl 1-phosphate + UMP + 2 H(+)</text>
        <dbReference type="Rhea" id="RHEA:25213"/>
        <dbReference type="ChEBI" id="CHEBI:15377"/>
        <dbReference type="ChEBI" id="CHEBI:15378"/>
        <dbReference type="ChEBI" id="CHEBI:57865"/>
        <dbReference type="ChEBI" id="CHEBI:57957"/>
        <dbReference type="ChEBI" id="CHEBI:78847"/>
        <dbReference type="EC" id="3.6.1.54"/>
    </reaction>
</comment>
<evidence type="ECO:0000256" key="10">
    <source>
        <dbReference type="HAMAP-Rule" id="MF_00575"/>
    </source>
</evidence>
<keyword evidence="2 10" id="KW-0444">Lipid biosynthesis</keyword>
<evidence type="ECO:0000313" key="12">
    <source>
        <dbReference type="EMBL" id="SMA47716.1"/>
    </source>
</evidence>
<evidence type="ECO:0000256" key="1">
    <source>
        <dbReference type="ARBA" id="ARBA00022475"/>
    </source>
</evidence>
<accession>A0A1X7AKW2</accession>
<feature type="binding site" evidence="10">
    <location>
        <position position="114"/>
    </location>
    <ligand>
        <name>Mn(2+)</name>
        <dbReference type="ChEBI" id="CHEBI:29035"/>
        <label>2</label>
    </ligand>
</feature>
<dbReference type="AlphaFoldDB" id="A0A1X7AKW2"/>
<dbReference type="UniPathway" id="UPA00359">
    <property type="reaction ID" value="UER00480"/>
</dbReference>
<comment type="cofactor">
    <cofactor evidence="10">
        <name>Mn(2+)</name>
        <dbReference type="ChEBI" id="CHEBI:29035"/>
    </cofactor>
    <text evidence="10">Binds 2 Mn(2+) ions per subunit in a binuclear metal center.</text>
</comment>